<dbReference type="EMBL" id="DS113641">
    <property type="protein sequence ID" value="EAX99339.1"/>
    <property type="molecule type" value="Genomic_DNA"/>
</dbReference>
<feature type="region of interest" description="Disordered" evidence="2">
    <location>
        <begin position="1"/>
        <end position="23"/>
    </location>
</feature>
<dbReference type="VEuPathDB" id="TrichDB:TVAG_181960"/>
<dbReference type="OrthoDB" id="10654016at2759"/>
<evidence type="ECO:0000313" key="3">
    <source>
        <dbReference type="EMBL" id="EAX99339.1"/>
    </source>
</evidence>
<reference evidence="3" key="1">
    <citation type="submission" date="2006-10" db="EMBL/GenBank/DDBJ databases">
        <authorList>
            <person name="Amadeo P."/>
            <person name="Zhao Q."/>
            <person name="Wortman J."/>
            <person name="Fraser-Liggett C."/>
            <person name="Carlton J."/>
        </authorList>
    </citation>
    <scope>NUCLEOTIDE SEQUENCE</scope>
    <source>
        <strain evidence="3">G3</strain>
    </source>
</reference>
<feature type="coiled-coil region" evidence="1">
    <location>
        <begin position="310"/>
        <end position="438"/>
    </location>
</feature>
<evidence type="ECO:0000313" key="4">
    <source>
        <dbReference type="Proteomes" id="UP000001542"/>
    </source>
</evidence>
<accession>A2F6X8</accession>
<name>A2F6X8_TRIV3</name>
<dbReference type="SMR" id="A2F6X8"/>
<evidence type="ECO:0000256" key="2">
    <source>
        <dbReference type="SAM" id="MobiDB-lite"/>
    </source>
</evidence>
<feature type="compositionally biased region" description="Low complexity" evidence="2">
    <location>
        <begin position="1"/>
        <end position="22"/>
    </location>
</feature>
<proteinExistence type="predicted"/>
<keyword evidence="1" id="KW-0175">Coiled coil</keyword>
<evidence type="ECO:0000256" key="1">
    <source>
        <dbReference type="SAM" id="Coils"/>
    </source>
</evidence>
<protein>
    <submittedName>
        <fullName evidence="3">Uncharacterized protein</fullName>
    </submittedName>
</protein>
<reference evidence="3" key="2">
    <citation type="journal article" date="2007" name="Science">
        <title>Draft genome sequence of the sexually transmitted pathogen Trichomonas vaginalis.</title>
        <authorList>
            <person name="Carlton J.M."/>
            <person name="Hirt R.P."/>
            <person name="Silva J.C."/>
            <person name="Delcher A.L."/>
            <person name="Schatz M."/>
            <person name="Zhao Q."/>
            <person name="Wortman J.R."/>
            <person name="Bidwell S.L."/>
            <person name="Alsmark U.C.M."/>
            <person name="Besteiro S."/>
            <person name="Sicheritz-Ponten T."/>
            <person name="Noel C.J."/>
            <person name="Dacks J.B."/>
            <person name="Foster P.G."/>
            <person name="Simillion C."/>
            <person name="Van de Peer Y."/>
            <person name="Miranda-Saavedra D."/>
            <person name="Barton G.J."/>
            <person name="Westrop G.D."/>
            <person name="Mueller S."/>
            <person name="Dessi D."/>
            <person name="Fiori P.L."/>
            <person name="Ren Q."/>
            <person name="Paulsen I."/>
            <person name="Zhang H."/>
            <person name="Bastida-Corcuera F.D."/>
            <person name="Simoes-Barbosa A."/>
            <person name="Brown M.T."/>
            <person name="Hayes R.D."/>
            <person name="Mukherjee M."/>
            <person name="Okumura C.Y."/>
            <person name="Schneider R."/>
            <person name="Smith A.J."/>
            <person name="Vanacova S."/>
            <person name="Villalvazo M."/>
            <person name="Haas B.J."/>
            <person name="Pertea M."/>
            <person name="Feldblyum T.V."/>
            <person name="Utterback T.R."/>
            <person name="Shu C.L."/>
            <person name="Osoegawa K."/>
            <person name="de Jong P.J."/>
            <person name="Hrdy I."/>
            <person name="Horvathova L."/>
            <person name="Zubacova Z."/>
            <person name="Dolezal P."/>
            <person name="Malik S.B."/>
            <person name="Logsdon J.M. Jr."/>
            <person name="Henze K."/>
            <person name="Gupta A."/>
            <person name="Wang C.C."/>
            <person name="Dunne R.L."/>
            <person name="Upcroft J.A."/>
            <person name="Upcroft P."/>
            <person name="White O."/>
            <person name="Salzberg S.L."/>
            <person name="Tang P."/>
            <person name="Chiu C.-H."/>
            <person name="Lee Y.-S."/>
            <person name="Embley T.M."/>
            <person name="Coombs G.H."/>
            <person name="Mottram J.C."/>
            <person name="Tachezy J."/>
            <person name="Fraser-Liggett C.M."/>
            <person name="Johnson P.J."/>
        </authorList>
    </citation>
    <scope>NUCLEOTIDE SEQUENCE [LARGE SCALE GENOMIC DNA]</scope>
    <source>
        <strain evidence="3">G3</strain>
    </source>
</reference>
<dbReference type="Proteomes" id="UP000001542">
    <property type="component" value="Unassembled WGS sequence"/>
</dbReference>
<feature type="coiled-coil region" evidence="1">
    <location>
        <begin position="136"/>
        <end position="209"/>
    </location>
</feature>
<feature type="coiled-coil region" evidence="1">
    <location>
        <begin position="251"/>
        <end position="285"/>
    </location>
</feature>
<organism evidence="3 4">
    <name type="scientific">Trichomonas vaginalis (strain ATCC PRA-98 / G3)</name>
    <dbReference type="NCBI Taxonomy" id="412133"/>
    <lineage>
        <taxon>Eukaryota</taxon>
        <taxon>Metamonada</taxon>
        <taxon>Parabasalia</taxon>
        <taxon>Trichomonadida</taxon>
        <taxon>Trichomonadidae</taxon>
        <taxon>Trichomonas</taxon>
    </lineage>
</organism>
<keyword evidence="4" id="KW-1185">Reference proteome</keyword>
<dbReference type="InParanoid" id="A2F6X8"/>
<gene>
    <name evidence="3" type="ORF">TVAG_181960</name>
</gene>
<dbReference type="AlphaFoldDB" id="A2F6X8"/>
<sequence>MSTEILTESESINSSSRSASISELERDQEEIILKAKEVEKFLSEYTPKKHQGNSFKLLVLLFDLFKSELSTNVALRQALINYRTNQKLSEAYEDQLSQLFAVAQSYDSSITTLDDIFMIFGKNFSQNVSEQTKKDNDLMQKNLAILIEENKQLITKSDRLKHDLEEMLEESDKDLKEQKQHAAESVEKERMLKQKLQEMEGCYEDLQARFEQMTGKNSVERIHESIGDIDTKIESLKSKLHVLDTRNSKKIDELKTQVDKLKFDIEELLETRTQIEEQLDDTHRQIEDLTIPNTLSEDFESNKFAAQKRLEMLKQTIKDKQFELEKMTKENTNHVNEIAELKTEYDASLQTLQKDKIQIQELEQLISDKNNQIQALDSERKQLSGDLDSLRDLETTKRYCSKENKRLQSLLNDCSSQLEQLRKENSSLKSSIEICHKEMHDISVSMQDQLSEEELQRFREVNDAFRILREEIGLPLESTPDDIARAVIRIMHTV</sequence>